<dbReference type="EMBL" id="JACXWD010000022">
    <property type="protein sequence ID" value="MBD3868085.1"/>
    <property type="molecule type" value="Genomic_DNA"/>
</dbReference>
<protein>
    <recommendedName>
        <fullName evidence="4">Secreted protein</fullName>
    </recommendedName>
</protein>
<organism evidence="2 3">
    <name type="scientific">Candidatus Polarisedimenticola svalbardensis</name>
    <dbReference type="NCBI Taxonomy" id="2886004"/>
    <lineage>
        <taxon>Bacteria</taxon>
        <taxon>Pseudomonadati</taxon>
        <taxon>Acidobacteriota</taxon>
        <taxon>Candidatus Polarisedimenticolia</taxon>
        <taxon>Candidatus Polarisedimenticolales</taxon>
        <taxon>Candidatus Polarisedimenticolaceae</taxon>
        <taxon>Candidatus Polarisedimenticola</taxon>
    </lineage>
</organism>
<comment type="caution">
    <text evidence="2">The sequence shown here is derived from an EMBL/GenBank/DDBJ whole genome shotgun (WGS) entry which is preliminary data.</text>
</comment>
<evidence type="ECO:0000313" key="2">
    <source>
        <dbReference type="EMBL" id="MBD3868085.1"/>
    </source>
</evidence>
<feature type="chain" id="PRO_5035322692" description="Secreted protein" evidence="1">
    <location>
        <begin position="27"/>
        <end position="375"/>
    </location>
</feature>
<evidence type="ECO:0008006" key="4">
    <source>
        <dbReference type="Google" id="ProtNLM"/>
    </source>
</evidence>
<sequence length="375" mass="41439">MKKIDTYLIISMLLSVLFLSGHPSVAEVEEDSPKIIQPVVVTLQVIGTQIYKGTYGNSYSMADGSFTAMDGANEFAFSSVSERAGDKWDLHNRSSGHAPNRARLEEIIERDFSRTSGAPLDFWWVTGTSLPSEIGTVHLELTWTHLRGTSMLDRREVAGGVRTIRMKEGEHHILDFLAVDPDEAAYGWESVLIQVEAKVKEDPALVQELMNFDLWYVHHLPDGSSQTQRHQAVGKHGEEIEFRFAPLRFEVPGDSSGEETGAEATLEVYGQLQGRVRHDGTIDVRLASGRRVGAVRAGAPARGGIGDGGKRIVNLKPGETVQLDLPTPKGRCGVDWGDPDNSHSRPAEKHRNLLVNNPEFYAAHKDELILTVTRK</sequence>
<proteinExistence type="predicted"/>
<reference evidence="2 3" key="1">
    <citation type="submission" date="2020-08" db="EMBL/GenBank/DDBJ databases">
        <title>Acidobacteriota in marine sediments use diverse sulfur dissimilation pathways.</title>
        <authorList>
            <person name="Wasmund K."/>
        </authorList>
    </citation>
    <scope>NUCLEOTIDE SEQUENCE [LARGE SCALE GENOMIC DNA]</scope>
    <source>
        <strain evidence="2">MAG AM4</strain>
    </source>
</reference>
<dbReference type="Proteomes" id="UP000648239">
    <property type="component" value="Unassembled WGS sequence"/>
</dbReference>
<keyword evidence="1" id="KW-0732">Signal</keyword>
<feature type="signal peptide" evidence="1">
    <location>
        <begin position="1"/>
        <end position="26"/>
    </location>
</feature>
<evidence type="ECO:0000256" key="1">
    <source>
        <dbReference type="SAM" id="SignalP"/>
    </source>
</evidence>
<dbReference type="AlphaFoldDB" id="A0A8J7C1P3"/>
<evidence type="ECO:0000313" key="3">
    <source>
        <dbReference type="Proteomes" id="UP000648239"/>
    </source>
</evidence>
<accession>A0A8J7C1P3</accession>
<gene>
    <name evidence="2" type="ORF">IFK94_08165</name>
</gene>
<name>A0A8J7C1P3_9BACT</name>